<feature type="transmembrane region" description="Helical" evidence="8">
    <location>
        <begin position="266"/>
        <end position="294"/>
    </location>
</feature>
<evidence type="ECO:0000256" key="6">
    <source>
        <dbReference type="ARBA" id="ARBA00022989"/>
    </source>
</evidence>
<dbReference type="InterPro" id="IPR044851">
    <property type="entry name" value="Wax_synthase"/>
</dbReference>
<dbReference type="PANTHER" id="PTHR31595">
    <property type="entry name" value="LONG-CHAIN-ALCOHOL O-FATTY-ACYLTRANSFERASE 3-RELATED"/>
    <property type="match status" value="1"/>
</dbReference>
<keyword evidence="5 8" id="KW-0812">Transmembrane</keyword>
<keyword evidence="11" id="KW-1185">Reference proteome</keyword>
<gene>
    <name evidence="10" type="ORF">VP01_1682g5</name>
</gene>
<dbReference type="OrthoDB" id="1077582at2759"/>
<evidence type="ECO:0000313" key="10">
    <source>
        <dbReference type="EMBL" id="KNZ59677.1"/>
    </source>
</evidence>
<feature type="transmembrane region" description="Helical" evidence="8">
    <location>
        <begin position="342"/>
        <end position="359"/>
    </location>
</feature>
<comment type="caution">
    <text evidence="10">The sequence shown here is derived from an EMBL/GenBank/DDBJ whole genome shotgun (WGS) entry which is preliminary data.</text>
</comment>
<dbReference type="GO" id="GO:0008374">
    <property type="term" value="F:O-acyltransferase activity"/>
    <property type="evidence" value="ECO:0007669"/>
    <property type="project" value="InterPro"/>
</dbReference>
<dbReference type="GO" id="GO:0006629">
    <property type="term" value="P:lipid metabolic process"/>
    <property type="evidence" value="ECO:0007669"/>
    <property type="project" value="InterPro"/>
</dbReference>
<dbReference type="GO" id="GO:0016020">
    <property type="term" value="C:membrane"/>
    <property type="evidence" value="ECO:0007669"/>
    <property type="project" value="UniProtKB-SubCell"/>
</dbReference>
<dbReference type="AlphaFoldDB" id="A0A0L6VGH4"/>
<feature type="transmembrane region" description="Helical" evidence="8">
    <location>
        <begin position="41"/>
        <end position="60"/>
    </location>
</feature>
<feature type="transmembrane region" description="Helical" evidence="8">
    <location>
        <begin position="72"/>
        <end position="93"/>
    </location>
</feature>
<proteinExistence type="inferred from homology"/>
<evidence type="ECO:0000259" key="9">
    <source>
        <dbReference type="Pfam" id="PF13813"/>
    </source>
</evidence>
<feature type="transmembrane region" description="Helical" evidence="8">
    <location>
        <begin position="365"/>
        <end position="386"/>
    </location>
</feature>
<dbReference type="EMBL" id="LAVV01006484">
    <property type="protein sequence ID" value="KNZ59677.1"/>
    <property type="molecule type" value="Genomic_DNA"/>
</dbReference>
<evidence type="ECO:0000256" key="3">
    <source>
        <dbReference type="ARBA" id="ARBA00007282"/>
    </source>
</evidence>
<sequence length="487" mass="54440">MATFLSSLAQSQLFNFACVPLLLLQCSLVHPSYEADPSARVLRLLLLPVVVVLAIGTQSRKLFLPLEEYLCVNYGLVAVPTFHICCLAIQFAFHRGPALKETPSEPSKREGVVQEVRTKPPVVLQSTGSCMEPQNTPNFSRREVSRFGNQKQYSTKLKDDLHSSNSPTVAELIKFSIGIVASPRGLAYAWAPPARCLSRVPRKPIGEFLRDQVIEILIKNHIIFLVLCVYLLPAANNPQGAAGWISERLGFGRSRALDIIVNQLTAAAFTFAAICAFNIIGAVCTVAELLFITLARLVLPDDLRPEPFDTSLFPPLFNKLGSRDTLSGFWGEGWQCVFRRDFVFCGGLPMAKIGCWIFGPESTLLFTLMGSMLLSGILVSGVLTITQPDFKFSTTKLFVMQGVGIVLERMLNLRKVLGGRAMRPLRYVVTYLWMTYWSQDMFEILYDRGLGRSGIIEADFRRWYWFQYFIPLGPFLPKGFINCLNVA</sequence>
<evidence type="ECO:0000256" key="7">
    <source>
        <dbReference type="ARBA" id="ARBA00023136"/>
    </source>
</evidence>
<dbReference type="InterPro" id="IPR032805">
    <property type="entry name" value="Wax_synthase_dom"/>
</dbReference>
<accession>A0A0L6VGH4</accession>
<evidence type="ECO:0000256" key="1">
    <source>
        <dbReference type="ARBA" id="ARBA00004141"/>
    </source>
</evidence>
<dbReference type="PANTHER" id="PTHR31595:SF57">
    <property type="entry name" value="OS04G0481900 PROTEIN"/>
    <property type="match status" value="1"/>
</dbReference>
<evidence type="ECO:0000313" key="11">
    <source>
        <dbReference type="Proteomes" id="UP000037035"/>
    </source>
</evidence>
<evidence type="ECO:0000256" key="8">
    <source>
        <dbReference type="SAM" id="Phobius"/>
    </source>
</evidence>
<comment type="subcellular location">
    <subcellularLocation>
        <location evidence="1">Membrane</location>
        <topology evidence="1">Multi-pass membrane protein</topology>
    </subcellularLocation>
</comment>
<comment type="pathway">
    <text evidence="2">Secondary metabolite biosynthesis.</text>
</comment>
<dbReference type="Proteomes" id="UP000037035">
    <property type="component" value="Unassembled WGS sequence"/>
</dbReference>
<evidence type="ECO:0000256" key="2">
    <source>
        <dbReference type="ARBA" id="ARBA00005179"/>
    </source>
</evidence>
<dbReference type="STRING" id="27349.A0A0L6VGH4"/>
<dbReference type="VEuPathDB" id="FungiDB:VP01_1682g5"/>
<keyword evidence="7 8" id="KW-0472">Membrane</keyword>
<feature type="transmembrane region" description="Helical" evidence="8">
    <location>
        <begin position="12"/>
        <end position="29"/>
    </location>
</feature>
<keyword evidence="6 8" id="KW-1133">Transmembrane helix</keyword>
<evidence type="ECO:0000256" key="5">
    <source>
        <dbReference type="ARBA" id="ARBA00022692"/>
    </source>
</evidence>
<reference evidence="10 11" key="1">
    <citation type="submission" date="2015-08" db="EMBL/GenBank/DDBJ databases">
        <title>Next Generation Sequencing and Analysis of the Genome of Puccinia sorghi L Schw, the Causal Agent of Maize Common Rust.</title>
        <authorList>
            <person name="Rochi L."/>
            <person name="Burguener G."/>
            <person name="Darino M."/>
            <person name="Turjanski A."/>
            <person name="Kreff E."/>
            <person name="Dieguez M.J."/>
            <person name="Sacco F."/>
        </authorList>
    </citation>
    <scope>NUCLEOTIDE SEQUENCE [LARGE SCALE GENOMIC DNA]</scope>
    <source>
        <strain evidence="10 11">RO10H11247</strain>
    </source>
</reference>
<name>A0A0L6VGH4_9BASI</name>
<keyword evidence="4" id="KW-0808">Transferase</keyword>
<organism evidence="10 11">
    <name type="scientific">Puccinia sorghi</name>
    <dbReference type="NCBI Taxonomy" id="27349"/>
    <lineage>
        <taxon>Eukaryota</taxon>
        <taxon>Fungi</taxon>
        <taxon>Dikarya</taxon>
        <taxon>Basidiomycota</taxon>
        <taxon>Pucciniomycotina</taxon>
        <taxon>Pucciniomycetes</taxon>
        <taxon>Pucciniales</taxon>
        <taxon>Pucciniaceae</taxon>
        <taxon>Puccinia</taxon>
    </lineage>
</organism>
<comment type="similarity">
    <text evidence="3">Belongs to the wax synthase family.</text>
</comment>
<evidence type="ECO:0000256" key="4">
    <source>
        <dbReference type="ARBA" id="ARBA00022679"/>
    </source>
</evidence>
<protein>
    <recommendedName>
        <fullName evidence="9">Wax synthase domain-containing protein</fullName>
    </recommendedName>
</protein>
<dbReference type="Pfam" id="PF13813">
    <property type="entry name" value="MBOAT_2"/>
    <property type="match status" value="1"/>
</dbReference>
<feature type="domain" description="Wax synthase" evidence="9">
    <location>
        <begin position="314"/>
        <end position="378"/>
    </location>
</feature>